<evidence type="ECO:0000313" key="1">
    <source>
        <dbReference type="EMBL" id="CAD78629.1"/>
    </source>
</evidence>
<dbReference type="AlphaFoldDB" id="Q7UFQ3"/>
<protein>
    <submittedName>
        <fullName evidence="1">Uncharacterized protein</fullName>
    </submittedName>
</protein>
<keyword evidence="2" id="KW-1185">Reference proteome</keyword>
<evidence type="ECO:0000313" key="2">
    <source>
        <dbReference type="Proteomes" id="UP000001025"/>
    </source>
</evidence>
<proteinExistence type="predicted"/>
<dbReference type="eggNOG" id="ENOG50341YG">
    <property type="taxonomic scope" value="Bacteria"/>
</dbReference>
<dbReference type="EMBL" id="BX294147">
    <property type="protein sequence ID" value="CAD78629.1"/>
    <property type="molecule type" value="Genomic_DNA"/>
</dbReference>
<dbReference type="STRING" id="243090.RB8414"/>
<organism evidence="1 2">
    <name type="scientific">Rhodopirellula baltica (strain DSM 10527 / NCIMB 13988 / SH1)</name>
    <dbReference type="NCBI Taxonomy" id="243090"/>
    <lineage>
        <taxon>Bacteria</taxon>
        <taxon>Pseudomonadati</taxon>
        <taxon>Planctomycetota</taxon>
        <taxon>Planctomycetia</taxon>
        <taxon>Pirellulales</taxon>
        <taxon>Pirellulaceae</taxon>
        <taxon>Rhodopirellula</taxon>
    </lineage>
</organism>
<dbReference type="OrthoDB" id="250064at2"/>
<name>Q7UFQ3_RHOBA</name>
<dbReference type="KEGG" id="rba:RB8414"/>
<gene>
    <name evidence="1" type="ordered locus">RB8414</name>
</gene>
<accession>Q7UFQ3</accession>
<dbReference type="Proteomes" id="UP000001025">
    <property type="component" value="Chromosome"/>
</dbReference>
<dbReference type="HOGENOM" id="CLU_773564_0_0_0"/>
<sequence length="358" mass="39892">MLRFVWRNRLATTGRLTWIGGGSMNGKILSYSAGSTSLDPFKFRVIDSQKPTDKMKRLATIFPDLQPFFVDPSQSLVVDAYPAALGGMEAMTRVITYLHPPTCIRALRLAAAENRRVVFIAQPLAGADLLLQAMETQMDWPTELLWATGGYPLPASLERSVEAWLANRGCRLTVLQAYGVAELDHTLMASMHRGSDSHPIYQLIDPRLELDSFEDGCSLNKHVRFQGIRTANQDRIESCGSGYRIHGNPSLYGDGALRWLEKWQPNDWWNCTGYLSDRDGAIALQQRRGRTTNAEVSINCLSLPAMASLPRGVACLPVEHFDFMSDDGMSWMEKPKWNPAAFKQLDAKSIARRAAAVA</sequence>
<reference evidence="1 2" key="1">
    <citation type="journal article" date="2003" name="Proc. Natl. Acad. Sci. U.S.A.">
        <title>Complete genome sequence of the marine planctomycete Pirellula sp. strain 1.</title>
        <authorList>
            <person name="Gloeckner F.O."/>
            <person name="Kube M."/>
            <person name="Bauer M."/>
            <person name="Teeling H."/>
            <person name="Lombardot T."/>
            <person name="Ludwig W."/>
            <person name="Gade D."/>
            <person name="Beck A."/>
            <person name="Borzym K."/>
            <person name="Heitmann K."/>
            <person name="Rabus R."/>
            <person name="Schlesner H."/>
            <person name="Amann R."/>
            <person name="Reinhardt R."/>
        </authorList>
    </citation>
    <scope>NUCLEOTIDE SEQUENCE [LARGE SCALE GENOMIC DNA]</scope>
    <source>
        <strain evidence="2">DSM 10527 / NCIMB 13988 / SH1</strain>
    </source>
</reference>
<dbReference type="EnsemblBacteria" id="CAD78629">
    <property type="protein sequence ID" value="CAD78629"/>
    <property type="gene ID" value="RB8414"/>
</dbReference>
<dbReference type="InParanoid" id="Q7UFQ3"/>